<dbReference type="PANTHER" id="PTHR11106">
    <property type="entry name" value="GANGLIOSIDE INDUCED DIFFERENTIATION ASSOCIATED PROTEIN 2-RELATED"/>
    <property type="match status" value="1"/>
</dbReference>
<evidence type="ECO:0000313" key="2">
    <source>
        <dbReference type="EMBL" id="EDO48618.1"/>
    </source>
</evidence>
<organism evidence="2 3">
    <name type="scientific">Nematostella vectensis</name>
    <name type="common">Starlet sea anemone</name>
    <dbReference type="NCBI Taxonomy" id="45351"/>
    <lineage>
        <taxon>Eukaryota</taxon>
        <taxon>Metazoa</taxon>
        <taxon>Cnidaria</taxon>
        <taxon>Anthozoa</taxon>
        <taxon>Hexacorallia</taxon>
        <taxon>Actiniaria</taxon>
        <taxon>Edwardsiidae</taxon>
        <taxon>Nematostella</taxon>
    </lineage>
</organism>
<dbReference type="GO" id="GO:0140293">
    <property type="term" value="F:ADP-ribosylglutamate hydrolase activity"/>
    <property type="evidence" value="ECO:0000318"/>
    <property type="project" value="GO_Central"/>
</dbReference>
<dbReference type="GO" id="GO:0005654">
    <property type="term" value="C:nucleoplasm"/>
    <property type="evidence" value="ECO:0000318"/>
    <property type="project" value="GO_Central"/>
</dbReference>
<dbReference type="Pfam" id="PF01661">
    <property type="entry name" value="Macro"/>
    <property type="match status" value="1"/>
</dbReference>
<dbReference type="PANTHER" id="PTHR11106:SF27">
    <property type="entry name" value="MACRO DOMAIN-CONTAINING PROTEIN"/>
    <property type="match status" value="1"/>
</dbReference>
<accession>A7RJ44</accession>
<sequence length="183" mass="20364">VDIKLNDKVSLWTGDITALEIDAIVNAANTTLLGGGGVDGCIHRAAGDNLFKECRKLRGCQTGEAKITLGHRLPAKYVIHTAGPMGKNRKKLQDCYKNCLQLAKQHGVKTLAFCCISTGIYGYPNKDAAHVALETVRQWLETDDNNDSVERIVFCTFLPKDTEIYERLLLCYFPCEDPQKEEM</sequence>
<dbReference type="OMA" id="AKWVIHT"/>
<keyword evidence="3" id="KW-1185">Reference proteome</keyword>
<gene>
    <name evidence="2" type="ORF">NEMVEDRAFT_v1g35922</name>
</gene>
<dbReference type="InterPro" id="IPR002589">
    <property type="entry name" value="Macro_dom"/>
</dbReference>
<dbReference type="InterPro" id="IPR043472">
    <property type="entry name" value="Macro_dom-like"/>
</dbReference>
<dbReference type="SMART" id="SM00506">
    <property type="entry name" value="A1pp"/>
    <property type="match status" value="1"/>
</dbReference>
<dbReference type="InParanoid" id="A7RJ44"/>
<feature type="non-terminal residue" evidence="2">
    <location>
        <position position="1"/>
    </location>
</feature>
<dbReference type="KEGG" id="nve:5520863"/>
<dbReference type="Proteomes" id="UP000001593">
    <property type="component" value="Unassembled WGS sequence"/>
</dbReference>
<dbReference type="GO" id="GO:0042278">
    <property type="term" value="P:purine nucleoside metabolic process"/>
    <property type="evidence" value="ECO:0000318"/>
    <property type="project" value="GO_Central"/>
</dbReference>
<dbReference type="HOGENOM" id="CLU_046550_5_1_1"/>
<dbReference type="GO" id="GO:0006974">
    <property type="term" value="P:DNA damage response"/>
    <property type="evidence" value="ECO:0000318"/>
    <property type="project" value="GO_Central"/>
</dbReference>
<evidence type="ECO:0000313" key="3">
    <source>
        <dbReference type="Proteomes" id="UP000001593"/>
    </source>
</evidence>
<feature type="domain" description="Macro" evidence="1">
    <location>
        <begin position="1"/>
        <end position="173"/>
    </location>
</feature>
<feature type="non-terminal residue" evidence="2">
    <location>
        <position position="183"/>
    </location>
</feature>
<proteinExistence type="predicted"/>
<dbReference type="CDD" id="cd02908">
    <property type="entry name" value="Macro_OAADPr_deacetylase"/>
    <property type="match status" value="1"/>
</dbReference>
<dbReference type="STRING" id="45351.A7RJ44"/>
<dbReference type="PROSITE" id="PS51154">
    <property type="entry name" value="MACRO"/>
    <property type="match status" value="1"/>
</dbReference>
<dbReference type="SUPFAM" id="SSF52949">
    <property type="entry name" value="Macro domain-like"/>
    <property type="match status" value="1"/>
</dbReference>
<dbReference type="AlphaFoldDB" id="A7RJ44"/>
<dbReference type="EMBL" id="DS469513">
    <property type="protein sequence ID" value="EDO48618.1"/>
    <property type="molecule type" value="Genomic_DNA"/>
</dbReference>
<reference evidence="2 3" key="1">
    <citation type="journal article" date="2007" name="Science">
        <title>Sea anemone genome reveals ancestral eumetazoan gene repertoire and genomic organization.</title>
        <authorList>
            <person name="Putnam N.H."/>
            <person name="Srivastava M."/>
            <person name="Hellsten U."/>
            <person name="Dirks B."/>
            <person name="Chapman J."/>
            <person name="Salamov A."/>
            <person name="Terry A."/>
            <person name="Shapiro H."/>
            <person name="Lindquist E."/>
            <person name="Kapitonov V.V."/>
            <person name="Jurka J."/>
            <person name="Genikhovich G."/>
            <person name="Grigoriev I.V."/>
            <person name="Lucas S.M."/>
            <person name="Steele R.E."/>
            <person name="Finnerty J.R."/>
            <person name="Technau U."/>
            <person name="Martindale M.Q."/>
            <person name="Rokhsar D.S."/>
        </authorList>
    </citation>
    <scope>NUCLEOTIDE SEQUENCE [LARGE SCALE GENOMIC DNA]</scope>
    <source>
        <strain evidence="3">CH2 X CH6</strain>
    </source>
</reference>
<name>A7RJ44_NEMVE</name>
<protein>
    <recommendedName>
        <fullName evidence="1">Macro domain-containing protein</fullName>
    </recommendedName>
</protein>
<dbReference type="Gene3D" id="3.40.220.10">
    <property type="entry name" value="Leucine Aminopeptidase, subunit E, domain 1"/>
    <property type="match status" value="1"/>
</dbReference>
<dbReference type="eggNOG" id="KOG2633">
    <property type="taxonomic scope" value="Eukaryota"/>
</dbReference>
<evidence type="ECO:0000259" key="1">
    <source>
        <dbReference type="PROSITE" id="PS51154"/>
    </source>
</evidence>
<dbReference type="PhylomeDB" id="A7RJ44"/>